<reference evidence="1 2" key="1">
    <citation type="journal article" date="2021" name="Elife">
        <title>Chloroplast acquisition without the gene transfer in kleptoplastic sea slugs, Plakobranchus ocellatus.</title>
        <authorList>
            <person name="Maeda T."/>
            <person name="Takahashi S."/>
            <person name="Yoshida T."/>
            <person name="Shimamura S."/>
            <person name="Takaki Y."/>
            <person name="Nagai Y."/>
            <person name="Toyoda A."/>
            <person name="Suzuki Y."/>
            <person name="Arimoto A."/>
            <person name="Ishii H."/>
            <person name="Satoh N."/>
            <person name="Nishiyama T."/>
            <person name="Hasebe M."/>
            <person name="Maruyama T."/>
            <person name="Minagawa J."/>
            <person name="Obokata J."/>
            <person name="Shigenobu S."/>
        </authorList>
    </citation>
    <scope>NUCLEOTIDE SEQUENCE [LARGE SCALE GENOMIC DNA]</scope>
</reference>
<keyword evidence="2" id="KW-1185">Reference proteome</keyword>
<proteinExistence type="predicted"/>
<dbReference type="EMBL" id="BMAT01004929">
    <property type="protein sequence ID" value="GFR83909.1"/>
    <property type="molecule type" value="Genomic_DNA"/>
</dbReference>
<protein>
    <submittedName>
        <fullName evidence="1">Uncharacterized protein</fullName>
    </submittedName>
</protein>
<gene>
    <name evidence="1" type="ORF">ElyMa_002404700</name>
</gene>
<dbReference type="AlphaFoldDB" id="A0AAV4GFA4"/>
<sequence>MNRPDTVPSHREINPDIYQAEFIRKLVKDELWEIQEWMREWFWSFRSEQIKASMRLERIEALLADSVINPDLFEEIAHLKEENARLRKAF</sequence>
<evidence type="ECO:0000313" key="2">
    <source>
        <dbReference type="Proteomes" id="UP000762676"/>
    </source>
</evidence>
<accession>A0AAV4GFA4</accession>
<evidence type="ECO:0000313" key="1">
    <source>
        <dbReference type="EMBL" id="GFR83909.1"/>
    </source>
</evidence>
<comment type="caution">
    <text evidence="1">The sequence shown here is derived from an EMBL/GenBank/DDBJ whole genome shotgun (WGS) entry which is preliminary data.</text>
</comment>
<organism evidence="1 2">
    <name type="scientific">Elysia marginata</name>
    <dbReference type="NCBI Taxonomy" id="1093978"/>
    <lineage>
        <taxon>Eukaryota</taxon>
        <taxon>Metazoa</taxon>
        <taxon>Spiralia</taxon>
        <taxon>Lophotrochozoa</taxon>
        <taxon>Mollusca</taxon>
        <taxon>Gastropoda</taxon>
        <taxon>Heterobranchia</taxon>
        <taxon>Euthyneura</taxon>
        <taxon>Panpulmonata</taxon>
        <taxon>Sacoglossa</taxon>
        <taxon>Placobranchoidea</taxon>
        <taxon>Plakobranchidae</taxon>
        <taxon>Elysia</taxon>
    </lineage>
</organism>
<dbReference type="Proteomes" id="UP000762676">
    <property type="component" value="Unassembled WGS sequence"/>
</dbReference>
<name>A0AAV4GFA4_9GAST</name>